<evidence type="ECO:0000256" key="2">
    <source>
        <dbReference type="SAM" id="Phobius"/>
    </source>
</evidence>
<keyword evidence="2" id="KW-0812">Transmembrane</keyword>
<feature type="region of interest" description="Disordered" evidence="1">
    <location>
        <begin position="144"/>
        <end position="250"/>
    </location>
</feature>
<feature type="transmembrane region" description="Helical" evidence="2">
    <location>
        <begin position="97"/>
        <end position="115"/>
    </location>
</feature>
<dbReference type="EMBL" id="JACJTD010000074">
    <property type="protein sequence ID" value="MBD2650858.1"/>
    <property type="molecule type" value="Genomic_DNA"/>
</dbReference>
<protein>
    <submittedName>
        <fullName evidence="3">Uncharacterized protein</fullName>
    </submittedName>
</protein>
<reference evidence="3 4" key="1">
    <citation type="journal article" date="2020" name="ISME J.">
        <title>Comparative genomics reveals insights into cyanobacterial evolution and habitat adaptation.</title>
        <authorList>
            <person name="Chen M.Y."/>
            <person name="Teng W.K."/>
            <person name="Zhao L."/>
            <person name="Hu C.X."/>
            <person name="Zhou Y.K."/>
            <person name="Han B.P."/>
            <person name="Song L.R."/>
            <person name="Shu W.S."/>
        </authorList>
    </citation>
    <scope>NUCLEOTIDE SEQUENCE [LARGE SCALE GENOMIC DNA]</scope>
    <source>
        <strain evidence="3 4">FACHB-393</strain>
    </source>
</reference>
<organism evidence="3 4">
    <name type="scientific">Nostoc foliaceum FACHB-393</name>
    <dbReference type="NCBI Taxonomy" id="2692915"/>
    <lineage>
        <taxon>Bacteria</taxon>
        <taxon>Bacillati</taxon>
        <taxon>Cyanobacteriota</taxon>
        <taxon>Cyanophyceae</taxon>
        <taxon>Nostocales</taxon>
        <taxon>Nostocaceae</taxon>
        <taxon>Nostoc</taxon>
        <taxon>Nostoc foliaceum</taxon>
    </lineage>
</organism>
<sequence>MSWESEFNSQWQIFLDIVETRIRREIDSSKKLNSAFVNSVVRSEVDKWSISTHYNGAWLGILKRKYPSLGEEFQSVLKDICVSDDRYFRFDLPILKFFKILLIAWVIILLLYLAWSTYKLLVIHSFQFPKNSIEDSSVIEKIIPQKTPGKNTSASPILGKNTSASPIPGKNTSASPIPGKNTSASPIPGKNTSASPIPGKNTSASPIPGKNTSASPIPGKNTSASPIPGKNTSASPIPGKNTSASPIPGK</sequence>
<name>A0ABR8IHA2_9NOSO</name>
<dbReference type="Proteomes" id="UP000643580">
    <property type="component" value="Unassembled WGS sequence"/>
</dbReference>
<proteinExistence type="predicted"/>
<accession>A0ABR8IHA2</accession>
<comment type="caution">
    <text evidence="3">The sequence shown here is derived from an EMBL/GenBank/DDBJ whole genome shotgun (WGS) entry which is preliminary data.</text>
</comment>
<keyword evidence="4" id="KW-1185">Reference proteome</keyword>
<keyword evidence="2" id="KW-1133">Transmembrane helix</keyword>
<feature type="compositionally biased region" description="Polar residues" evidence="1">
    <location>
        <begin position="148"/>
        <end position="250"/>
    </location>
</feature>
<evidence type="ECO:0000256" key="1">
    <source>
        <dbReference type="SAM" id="MobiDB-lite"/>
    </source>
</evidence>
<evidence type="ECO:0000313" key="3">
    <source>
        <dbReference type="EMBL" id="MBD2650858.1"/>
    </source>
</evidence>
<gene>
    <name evidence="3" type="ORF">H6G92_32610</name>
</gene>
<feature type="non-terminal residue" evidence="3">
    <location>
        <position position="250"/>
    </location>
</feature>
<evidence type="ECO:0000313" key="4">
    <source>
        <dbReference type="Proteomes" id="UP000643580"/>
    </source>
</evidence>
<keyword evidence="2" id="KW-0472">Membrane</keyword>